<comment type="caution">
    <text evidence="2">The sequence shown here is derived from an EMBL/GenBank/DDBJ whole genome shotgun (WGS) entry which is preliminary data.</text>
</comment>
<feature type="transmembrane region" description="Helical" evidence="1">
    <location>
        <begin position="109"/>
        <end position="129"/>
    </location>
</feature>
<feature type="transmembrane region" description="Helical" evidence="1">
    <location>
        <begin position="6"/>
        <end position="36"/>
    </location>
</feature>
<evidence type="ECO:0000256" key="1">
    <source>
        <dbReference type="SAM" id="Phobius"/>
    </source>
</evidence>
<name>A0A921FW99_SPOPS</name>
<accession>A0A921FW99</accession>
<feature type="transmembrane region" description="Helical" evidence="1">
    <location>
        <begin position="162"/>
        <end position="180"/>
    </location>
</feature>
<feature type="transmembrane region" description="Helical" evidence="1">
    <location>
        <begin position="48"/>
        <end position="68"/>
    </location>
</feature>
<gene>
    <name evidence="2" type="ORF">K8V56_03085</name>
</gene>
<feature type="transmembrane region" description="Helical" evidence="1">
    <location>
        <begin position="74"/>
        <end position="97"/>
    </location>
</feature>
<dbReference type="EMBL" id="DYWT01000052">
    <property type="protein sequence ID" value="HJF30750.1"/>
    <property type="molecule type" value="Genomic_DNA"/>
</dbReference>
<keyword evidence="1" id="KW-0812">Transmembrane</keyword>
<dbReference type="Proteomes" id="UP000698173">
    <property type="component" value="Unassembled WGS sequence"/>
</dbReference>
<evidence type="ECO:0000313" key="2">
    <source>
        <dbReference type="EMBL" id="HJF30750.1"/>
    </source>
</evidence>
<dbReference type="AlphaFoldDB" id="A0A921FW99"/>
<organism evidence="2 3">
    <name type="scientific">Sporosarcina psychrophila</name>
    <name type="common">Bacillus psychrophilus</name>
    <dbReference type="NCBI Taxonomy" id="1476"/>
    <lineage>
        <taxon>Bacteria</taxon>
        <taxon>Bacillati</taxon>
        <taxon>Bacillota</taxon>
        <taxon>Bacilli</taxon>
        <taxon>Bacillales</taxon>
        <taxon>Caryophanaceae</taxon>
        <taxon>Sporosarcina</taxon>
    </lineage>
</organism>
<reference evidence="2" key="2">
    <citation type="submission" date="2021-09" db="EMBL/GenBank/DDBJ databases">
        <authorList>
            <person name="Gilroy R."/>
        </authorList>
    </citation>
    <scope>NUCLEOTIDE SEQUENCE</scope>
    <source>
        <strain evidence="2">CHK171-7178</strain>
    </source>
</reference>
<keyword evidence="1" id="KW-0472">Membrane</keyword>
<feature type="transmembrane region" description="Helical" evidence="1">
    <location>
        <begin position="186"/>
        <end position="205"/>
    </location>
</feature>
<evidence type="ECO:0000313" key="3">
    <source>
        <dbReference type="Proteomes" id="UP000698173"/>
    </source>
</evidence>
<keyword evidence="1" id="KW-1133">Transmembrane helix</keyword>
<feature type="transmembrane region" description="Helical" evidence="1">
    <location>
        <begin position="135"/>
        <end position="155"/>
    </location>
</feature>
<proteinExistence type="predicted"/>
<reference evidence="2" key="1">
    <citation type="journal article" date="2021" name="PeerJ">
        <title>Extensive microbial diversity within the chicken gut microbiome revealed by metagenomics and culture.</title>
        <authorList>
            <person name="Gilroy R."/>
            <person name="Ravi A."/>
            <person name="Getino M."/>
            <person name="Pursley I."/>
            <person name="Horton D.L."/>
            <person name="Alikhan N.F."/>
            <person name="Baker D."/>
            <person name="Gharbi K."/>
            <person name="Hall N."/>
            <person name="Watson M."/>
            <person name="Adriaenssens E.M."/>
            <person name="Foster-Nyarko E."/>
            <person name="Jarju S."/>
            <person name="Secka A."/>
            <person name="Antonio M."/>
            <person name="Oren A."/>
            <person name="Chaudhuri R.R."/>
            <person name="La Ragione R."/>
            <person name="Hildebrand F."/>
            <person name="Pallen M.J."/>
        </authorList>
    </citation>
    <scope>NUCLEOTIDE SEQUENCE</scope>
    <source>
        <strain evidence="2">CHK171-7178</strain>
    </source>
</reference>
<sequence>MPVTKFFIIGSLSVPASWIALIVAFAIAYSVVRFCFGKKQAELIGDAFFYLVVVWKLSIIITDFGSILRSPLAVIYFHGGAVGFYLGLLFIGGKVLWDLKKGRLGAEGFLALFTGAVLVQAVFQVMMVLLNEGEIIAQVMTVVVFTVFAVFFWMNVRKAGNWPLQLAWVFMAVHIFVAAIQPEGFIQTPLISTLFIGLFFSVMYARKLDWGEPL</sequence>
<protein>
    <submittedName>
        <fullName evidence="2">Uncharacterized protein</fullName>
    </submittedName>
</protein>